<dbReference type="InterPro" id="IPR022367">
    <property type="entry name" value="2-oxoacid/accept_OxRdtase_asu"/>
</dbReference>
<dbReference type="AlphaFoldDB" id="A0A3R5V224"/>
<evidence type="ECO:0000313" key="5">
    <source>
        <dbReference type="Proteomes" id="UP000287502"/>
    </source>
</evidence>
<dbReference type="Gene3D" id="3.40.50.970">
    <property type="match status" value="1"/>
</dbReference>
<dbReference type="GO" id="GO:0016903">
    <property type="term" value="F:oxidoreductase activity, acting on the aldehyde or oxo group of donors"/>
    <property type="evidence" value="ECO:0007669"/>
    <property type="project" value="InterPro"/>
</dbReference>
<dbReference type="Pfam" id="PF01558">
    <property type="entry name" value="POR"/>
    <property type="match status" value="1"/>
</dbReference>
<protein>
    <submittedName>
        <fullName evidence="4">2-oxoacid:acceptor oxidoreductase subunit alpha</fullName>
    </submittedName>
</protein>
<dbReference type="NCBIfam" id="TIGR03710">
    <property type="entry name" value="OAFO_sf"/>
    <property type="match status" value="1"/>
</dbReference>
<dbReference type="Gene3D" id="3.40.50.920">
    <property type="match status" value="1"/>
</dbReference>
<evidence type="ECO:0000313" key="4">
    <source>
        <dbReference type="EMBL" id="QAR33694.1"/>
    </source>
</evidence>
<keyword evidence="5" id="KW-1185">Reference proteome</keyword>
<accession>A0A3R5V224</accession>
<evidence type="ECO:0000259" key="3">
    <source>
        <dbReference type="Pfam" id="PF01855"/>
    </source>
</evidence>
<dbReference type="SUPFAM" id="SSF52518">
    <property type="entry name" value="Thiamin diphosphate-binding fold (THDP-binding)"/>
    <property type="match status" value="1"/>
</dbReference>
<dbReference type="Gene3D" id="3.40.920.10">
    <property type="entry name" value="Pyruvate-ferredoxin oxidoreductase, PFOR, domain III"/>
    <property type="match status" value="1"/>
</dbReference>
<feature type="domain" description="Pyruvate/ketoisovalerate oxidoreductase catalytic" evidence="2">
    <location>
        <begin position="14"/>
        <end position="170"/>
    </location>
</feature>
<dbReference type="Pfam" id="PF01855">
    <property type="entry name" value="POR_N"/>
    <property type="match status" value="1"/>
</dbReference>
<keyword evidence="1" id="KW-0560">Oxidoreductase</keyword>
<dbReference type="SUPFAM" id="SSF52922">
    <property type="entry name" value="TK C-terminal domain-like"/>
    <property type="match status" value="1"/>
</dbReference>
<dbReference type="GO" id="GO:0006979">
    <property type="term" value="P:response to oxidative stress"/>
    <property type="evidence" value="ECO:0007669"/>
    <property type="project" value="TreeGrafter"/>
</dbReference>
<dbReference type="FunFam" id="3.40.50.970:FF:000022">
    <property type="entry name" value="2-oxoglutarate ferredoxin oxidoreductase alpha subunit"/>
    <property type="match status" value="1"/>
</dbReference>
<dbReference type="CDD" id="cd07034">
    <property type="entry name" value="TPP_PYR_PFOR_IOR-alpha_like"/>
    <property type="match status" value="1"/>
</dbReference>
<sequence>MSSVYVWKIGGPAGFGIMTTGPMFAKVLKASGYHVHGYPEYPSLIRGGYNCYQIAFGDTEVTAPYKKIDMYVALSDECFNREMFEEGTYVIGDFANLKNAGDIKAKKIDVPLMDIVKEMDGPDIMRNSVALGAAAALLGLDFALLEKNLMAAYKEKVAKINVDAAKKGYESVKERYSVVCKPSPDKCAPALYVTGNEATSIGAVAGGLTFFSTYPMTPASSILHYLAKCTREHGLVVKHTEDEISGINMAVGASFAGARAMTGTAGGGFSLMNEGLGLAAITEVPIVLAVSQRPGPATGMATWTEQGDLKYIINASQGEFIRAVYSPGSVEECYKFTFDALNLADKYHIPVFVLLDKFLSESHFMAEKMPETGEVNRGYIFEGNEEEPMAYFNRFTEKKDGVGVRVIPGTKGGLYIASSNEHTDEGFVSDKADVRKSQVERRFRKLKPLTDDMPHPELFGKKDAPLTFVCFGSVKMMLLEAMKHTDKFNFIHFPAVIPLNWDKVKKMLEGRNLCVMENNYTAQLRGIIAENTGIIIEKTFLKYDGRPFFNEEIVSFAEEAAK</sequence>
<proteinExistence type="predicted"/>
<dbReference type="InterPro" id="IPR002880">
    <property type="entry name" value="Pyrv_Fd/Flavodoxin_OxRdtase_N"/>
</dbReference>
<dbReference type="InterPro" id="IPR002869">
    <property type="entry name" value="Pyrv_flavodox_OxRed_cen"/>
</dbReference>
<dbReference type="InterPro" id="IPR050722">
    <property type="entry name" value="Pyruvate:ferred/Flavod_OxRd"/>
</dbReference>
<dbReference type="InterPro" id="IPR009014">
    <property type="entry name" value="Transketo_C/PFOR_II"/>
</dbReference>
<dbReference type="PANTHER" id="PTHR32154">
    <property type="entry name" value="PYRUVATE-FLAVODOXIN OXIDOREDUCTASE-RELATED"/>
    <property type="match status" value="1"/>
</dbReference>
<gene>
    <name evidence="4" type="ORF">EP073_09855</name>
</gene>
<evidence type="ECO:0000259" key="2">
    <source>
        <dbReference type="Pfam" id="PF01558"/>
    </source>
</evidence>
<evidence type="ECO:0000256" key="1">
    <source>
        <dbReference type="ARBA" id="ARBA00023002"/>
    </source>
</evidence>
<dbReference type="OrthoDB" id="9794954at2"/>
<name>A0A3R5V224_9BACT</name>
<dbReference type="InterPro" id="IPR019752">
    <property type="entry name" value="Pyrv/ketoisovalerate_OxRed_cat"/>
</dbReference>
<dbReference type="RefSeq" id="WP_128466980.1">
    <property type="nucleotide sequence ID" value="NZ_CP035108.1"/>
</dbReference>
<dbReference type="Proteomes" id="UP000287502">
    <property type="component" value="Chromosome"/>
</dbReference>
<dbReference type="SUPFAM" id="SSF53323">
    <property type="entry name" value="Pyruvate-ferredoxin oxidoreductase, PFOR, domain III"/>
    <property type="match status" value="1"/>
</dbReference>
<dbReference type="KEGG" id="gtl:EP073_09855"/>
<dbReference type="InterPro" id="IPR029061">
    <property type="entry name" value="THDP-binding"/>
</dbReference>
<feature type="domain" description="Pyruvate flavodoxin/ferredoxin oxidoreductase pyrimidine binding" evidence="3">
    <location>
        <begin position="202"/>
        <end position="366"/>
    </location>
</feature>
<organism evidence="4 5">
    <name type="scientific">Geovibrio thiophilus</name>
    <dbReference type="NCBI Taxonomy" id="139438"/>
    <lineage>
        <taxon>Bacteria</taxon>
        <taxon>Pseudomonadati</taxon>
        <taxon>Deferribacterota</taxon>
        <taxon>Deferribacteres</taxon>
        <taxon>Deferribacterales</taxon>
        <taxon>Geovibrionaceae</taxon>
        <taxon>Geovibrio</taxon>
    </lineage>
</organism>
<reference evidence="4 5" key="1">
    <citation type="submission" date="2019-01" db="EMBL/GenBank/DDBJ databases">
        <title>Geovibrio thiophilus DSM 11263, complete genome.</title>
        <authorList>
            <person name="Spring S."/>
            <person name="Bunk B."/>
            <person name="Sproer C."/>
        </authorList>
    </citation>
    <scope>NUCLEOTIDE SEQUENCE [LARGE SCALE GENOMIC DNA]</scope>
    <source>
        <strain evidence="4 5">DSM 11263</strain>
    </source>
</reference>
<dbReference type="EMBL" id="CP035108">
    <property type="protein sequence ID" value="QAR33694.1"/>
    <property type="molecule type" value="Genomic_DNA"/>
</dbReference>
<dbReference type="PANTHER" id="PTHR32154:SF20">
    <property type="entry name" value="2-OXOGLUTARATE OXIDOREDUCTASE SUBUNIT KORA"/>
    <property type="match status" value="1"/>
</dbReference>